<dbReference type="Proteomes" id="UP001250214">
    <property type="component" value="Unassembled WGS sequence"/>
</dbReference>
<feature type="compositionally biased region" description="Low complexity" evidence="1">
    <location>
        <begin position="205"/>
        <end position="224"/>
    </location>
</feature>
<feature type="transmembrane region" description="Helical" evidence="2">
    <location>
        <begin position="6"/>
        <end position="26"/>
    </location>
</feature>
<evidence type="ECO:0000313" key="3">
    <source>
        <dbReference type="EMBL" id="MDS1268884.1"/>
    </source>
</evidence>
<feature type="region of interest" description="Disordered" evidence="1">
    <location>
        <begin position="180"/>
        <end position="224"/>
    </location>
</feature>
<dbReference type="EMBL" id="JAVLVT010000001">
    <property type="protein sequence ID" value="MDS1268884.1"/>
    <property type="molecule type" value="Genomic_DNA"/>
</dbReference>
<reference evidence="4" key="1">
    <citation type="submission" date="2023-07" db="EMBL/GenBank/DDBJ databases">
        <title>Novel species in the genus Lipingzhangella isolated from Sambhar Salt Lake.</title>
        <authorList>
            <person name="Jiya N."/>
            <person name="Kajale S."/>
            <person name="Sharma A."/>
        </authorList>
    </citation>
    <scope>NUCLEOTIDE SEQUENCE [LARGE SCALE GENOMIC DNA]</scope>
    <source>
        <strain evidence="4">LS1_29</strain>
    </source>
</reference>
<gene>
    <name evidence="3" type="ORF">RIF23_01095</name>
</gene>
<protein>
    <recommendedName>
        <fullName evidence="5">Secreted protein</fullName>
    </recommendedName>
</protein>
<keyword evidence="2" id="KW-1133">Transmembrane helix</keyword>
<keyword evidence="2" id="KW-0812">Transmembrane</keyword>
<evidence type="ECO:0000313" key="4">
    <source>
        <dbReference type="Proteomes" id="UP001250214"/>
    </source>
</evidence>
<keyword evidence="4" id="KW-1185">Reference proteome</keyword>
<evidence type="ECO:0008006" key="5">
    <source>
        <dbReference type="Google" id="ProtNLM"/>
    </source>
</evidence>
<organism evidence="3 4">
    <name type="scientific">Lipingzhangella rawalii</name>
    <dbReference type="NCBI Taxonomy" id="2055835"/>
    <lineage>
        <taxon>Bacteria</taxon>
        <taxon>Bacillati</taxon>
        <taxon>Actinomycetota</taxon>
        <taxon>Actinomycetes</taxon>
        <taxon>Streptosporangiales</taxon>
        <taxon>Nocardiopsidaceae</taxon>
        <taxon>Lipingzhangella</taxon>
    </lineage>
</organism>
<keyword evidence="2" id="KW-0472">Membrane</keyword>
<evidence type="ECO:0000256" key="1">
    <source>
        <dbReference type="SAM" id="MobiDB-lite"/>
    </source>
</evidence>
<proteinExistence type="predicted"/>
<dbReference type="RefSeq" id="WP_310910394.1">
    <property type="nucleotide sequence ID" value="NZ_JAVLVT010000001.1"/>
</dbReference>
<accession>A0ABU2H1Z7</accession>
<evidence type="ECO:0000256" key="2">
    <source>
        <dbReference type="SAM" id="Phobius"/>
    </source>
</evidence>
<comment type="caution">
    <text evidence="3">The sequence shown here is derived from an EMBL/GenBank/DDBJ whole genome shotgun (WGS) entry which is preliminary data.</text>
</comment>
<sequence length="224" mass="24436">MGTPVAVGAGIIIAVLIGATILALVAHRWSRRSGLRSRFGPEYHRLVEALGSEREVDRELARREHRHRSFELRELSPRQRAEFAAEWQETRREFVEDPSRAVTAVSDLVQRLMTARAYPQGSVEQRMADLSVRYPHRVATLLRAQHQVQQAGTSASTEELRRLMRAAGDLITALLEAGHSAAQRPASNDADGPGVEPAPHPVTNPDPGTADPAGDPTGPGEAGR</sequence>
<name>A0ABU2H1Z7_9ACTN</name>